<dbReference type="Gene3D" id="1.10.1280.10">
    <property type="entry name" value="Di-copper center containing domain from catechol oxidase"/>
    <property type="match status" value="1"/>
</dbReference>
<keyword evidence="7" id="KW-0503">Monooxygenase</keyword>
<evidence type="ECO:0000313" key="13">
    <source>
        <dbReference type="EMBL" id="KAK6505603.1"/>
    </source>
</evidence>
<dbReference type="InterPro" id="IPR041640">
    <property type="entry name" value="Tyrosinase_C"/>
</dbReference>
<keyword evidence="14" id="KW-1185">Reference proteome</keyword>
<dbReference type="Proteomes" id="UP001370758">
    <property type="component" value="Unassembled WGS sequence"/>
</dbReference>
<reference evidence="13 14" key="1">
    <citation type="submission" date="2023-08" db="EMBL/GenBank/DDBJ databases">
        <authorList>
            <person name="Palmer J.M."/>
        </authorList>
    </citation>
    <scope>NUCLEOTIDE SEQUENCE [LARGE SCALE GENOMIC DNA]</scope>
    <source>
        <strain evidence="13 14">TWF481</strain>
    </source>
</reference>
<dbReference type="InterPro" id="IPR008922">
    <property type="entry name" value="Di-copper_centre_dom_sf"/>
</dbReference>
<dbReference type="InterPro" id="IPR050316">
    <property type="entry name" value="Tyrosinase/Hemocyanin"/>
</dbReference>
<evidence type="ECO:0000259" key="11">
    <source>
        <dbReference type="PROSITE" id="PS00497"/>
    </source>
</evidence>
<dbReference type="GO" id="GO:0042438">
    <property type="term" value="P:melanin biosynthetic process"/>
    <property type="evidence" value="ECO:0007669"/>
    <property type="project" value="UniProtKB-KW"/>
</dbReference>
<evidence type="ECO:0000256" key="8">
    <source>
        <dbReference type="ARBA" id="ARBA00023101"/>
    </source>
</evidence>
<evidence type="ECO:0000256" key="5">
    <source>
        <dbReference type="ARBA" id="ARBA00023002"/>
    </source>
</evidence>
<feature type="domain" description="Tyrosinase copper-binding" evidence="12">
    <location>
        <begin position="355"/>
        <end position="366"/>
    </location>
</feature>
<evidence type="ECO:0000256" key="2">
    <source>
        <dbReference type="ARBA" id="ARBA00009928"/>
    </source>
</evidence>
<dbReference type="Pfam" id="PF18132">
    <property type="entry name" value="Tyrosinase_C"/>
    <property type="match status" value="1"/>
</dbReference>
<dbReference type="Pfam" id="PF00264">
    <property type="entry name" value="Tyrosinase"/>
    <property type="match status" value="1"/>
</dbReference>
<dbReference type="PROSITE" id="PS00498">
    <property type="entry name" value="TYROSINASE_2"/>
    <property type="match status" value="1"/>
</dbReference>
<dbReference type="PANTHER" id="PTHR11474:SF76">
    <property type="entry name" value="SHKT DOMAIN-CONTAINING PROTEIN"/>
    <property type="match status" value="1"/>
</dbReference>
<evidence type="ECO:0000256" key="3">
    <source>
        <dbReference type="ARBA" id="ARBA00011906"/>
    </source>
</evidence>
<name>A0AAV9WDN7_9PEZI</name>
<dbReference type="AlphaFoldDB" id="A0AAV9WDN7"/>
<keyword evidence="8" id="KW-0470">Melanin biosynthesis</keyword>
<evidence type="ECO:0000256" key="1">
    <source>
        <dbReference type="ARBA" id="ARBA00001973"/>
    </source>
</evidence>
<sequence>MSSSSSGSPLRWGPNDGPYPITGIVQYLEHGKPIPVRREIDEWYSSGKAEDKLQHTGLTTILGIHGLPWAPWLDGSSAPTDPKQRKNYCTHNTILFPTWHRPYLLCFEQLVFAHMENFVKVGHENQEWPPEMTPQLEEAIKTWRLPYWDQGLLRKDPGDEKRKYHFPMICQREVIEIPGLLPQTGLVSPPGASESSEDLLRNPMYKFRFPGGKTMAELNCPYQVRNEDGTIRYDYNPTKATSRWAISATGTAWIEGENNYQHVVPELEEHMWYENRDDDDNPIPIEKQYLKTLAEAMSRLILPGYLDEYETYSSAQFLDQSKPIENLSIEDVHNNLHGWIGGIGHMSNIPTSAFDPIFWIHHANYDRLLALWQQTHPGKWIKDTYGGDHEYEYENGNWSIPRHTVVDGKTLLMPFYHWVDGELKPFDSLAVEGFAKYGYTYPLIDREWEVPYDESRRKEDIKKITAAVNEAYGTIRATLQKQVESVEPGAGREIRGLDPVLDSIEEDVAGDINDYIVNVIFDRYANQGGGYIIHILLGESSELNGRINLQGKAIAAGTVIALGNGLLPDGPEGSEAEGAGGCENCAKQKAGKILSTGQILLSKSILDQIVPNHDFPQIHRLNQVRDITEFLKENLHWKVTDFGGNILDINGDDFKDLKISAAIGKMIYYHDVTRPPKFGHYDIVTDITEHKPLGLSAHEVGSYYSV</sequence>
<dbReference type="PANTHER" id="PTHR11474">
    <property type="entry name" value="TYROSINASE FAMILY MEMBER"/>
    <property type="match status" value="1"/>
</dbReference>
<dbReference type="EMBL" id="JAVHJL010000004">
    <property type="protein sequence ID" value="KAK6505603.1"/>
    <property type="molecule type" value="Genomic_DNA"/>
</dbReference>
<dbReference type="GO" id="GO:0004503">
    <property type="term" value="F:tyrosinase activity"/>
    <property type="evidence" value="ECO:0007669"/>
    <property type="project" value="UniProtKB-EC"/>
</dbReference>
<feature type="domain" description="Tyrosinase copper-binding" evidence="11">
    <location>
        <begin position="91"/>
        <end position="108"/>
    </location>
</feature>
<dbReference type="EC" id="1.14.18.1" evidence="3"/>
<evidence type="ECO:0000256" key="7">
    <source>
        <dbReference type="ARBA" id="ARBA00023033"/>
    </source>
</evidence>
<evidence type="ECO:0000256" key="10">
    <source>
        <dbReference type="ARBA" id="ARBA00048881"/>
    </source>
</evidence>
<comment type="catalytic activity">
    <reaction evidence="10">
        <text>L-tyrosine + O2 = L-dopaquinone + H2O</text>
        <dbReference type="Rhea" id="RHEA:18117"/>
        <dbReference type="ChEBI" id="CHEBI:15377"/>
        <dbReference type="ChEBI" id="CHEBI:15379"/>
        <dbReference type="ChEBI" id="CHEBI:57924"/>
        <dbReference type="ChEBI" id="CHEBI:58315"/>
        <dbReference type="EC" id="1.14.18.1"/>
    </reaction>
</comment>
<keyword evidence="6" id="KW-0186">Copper</keyword>
<dbReference type="SUPFAM" id="SSF48056">
    <property type="entry name" value="Di-copper centre-containing domain"/>
    <property type="match status" value="1"/>
</dbReference>
<dbReference type="PRINTS" id="PR00092">
    <property type="entry name" value="TYROSINASE"/>
</dbReference>
<comment type="catalytic activity">
    <reaction evidence="9">
        <text>2 L-dopa + O2 = 2 L-dopaquinone + 2 H2O</text>
        <dbReference type="Rhea" id="RHEA:34287"/>
        <dbReference type="ChEBI" id="CHEBI:15377"/>
        <dbReference type="ChEBI" id="CHEBI:15379"/>
        <dbReference type="ChEBI" id="CHEBI:57504"/>
        <dbReference type="ChEBI" id="CHEBI:57924"/>
        <dbReference type="EC" id="1.14.18.1"/>
    </reaction>
</comment>
<protein>
    <recommendedName>
        <fullName evidence="3">tyrosinase</fullName>
        <ecNumber evidence="3">1.14.18.1</ecNumber>
    </recommendedName>
</protein>
<dbReference type="Gene3D" id="2.60.310.20">
    <property type="match status" value="1"/>
</dbReference>
<gene>
    <name evidence="13" type="ORF">TWF481_007496</name>
</gene>
<dbReference type="InterPro" id="IPR002227">
    <property type="entry name" value="Tyrosinase_Cu-bd"/>
</dbReference>
<evidence type="ECO:0000256" key="6">
    <source>
        <dbReference type="ARBA" id="ARBA00023008"/>
    </source>
</evidence>
<evidence type="ECO:0000256" key="9">
    <source>
        <dbReference type="ARBA" id="ARBA00048233"/>
    </source>
</evidence>
<evidence type="ECO:0000259" key="12">
    <source>
        <dbReference type="PROSITE" id="PS00498"/>
    </source>
</evidence>
<organism evidence="13 14">
    <name type="scientific">Arthrobotrys musiformis</name>
    <dbReference type="NCBI Taxonomy" id="47236"/>
    <lineage>
        <taxon>Eukaryota</taxon>
        <taxon>Fungi</taxon>
        <taxon>Dikarya</taxon>
        <taxon>Ascomycota</taxon>
        <taxon>Pezizomycotina</taxon>
        <taxon>Orbiliomycetes</taxon>
        <taxon>Orbiliales</taxon>
        <taxon>Orbiliaceae</taxon>
        <taxon>Arthrobotrys</taxon>
    </lineage>
</organism>
<keyword evidence="4" id="KW-0479">Metal-binding</keyword>
<comment type="caution">
    <text evidence="13">The sequence shown here is derived from an EMBL/GenBank/DDBJ whole genome shotgun (WGS) entry which is preliminary data.</text>
</comment>
<dbReference type="PROSITE" id="PS00497">
    <property type="entry name" value="TYROSINASE_1"/>
    <property type="match status" value="1"/>
</dbReference>
<comment type="similarity">
    <text evidence="2">Belongs to the tyrosinase family.</text>
</comment>
<evidence type="ECO:0000256" key="4">
    <source>
        <dbReference type="ARBA" id="ARBA00022723"/>
    </source>
</evidence>
<dbReference type="GO" id="GO:0046872">
    <property type="term" value="F:metal ion binding"/>
    <property type="evidence" value="ECO:0007669"/>
    <property type="project" value="UniProtKB-KW"/>
</dbReference>
<evidence type="ECO:0000313" key="14">
    <source>
        <dbReference type="Proteomes" id="UP001370758"/>
    </source>
</evidence>
<proteinExistence type="inferred from homology"/>
<comment type="cofactor">
    <cofactor evidence="1">
        <name>Cu(2+)</name>
        <dbReference type="ChEBI" id="CHEBI:29036"/>
    </cofactor>
</comment>
<accession>A0AAV9WDN7</accession>
<keyword evidence="5" id="KW-0560">Oxidoreductase</keyword>